<organism evidence="9 10">
    <name type="scientific">Ignelater luminosus</name>
    <name type="common">Cucubano</name>
    <name type="synonym">Pyrophorus luminosus</name>
    <dbReference type="NCBI Taxonomy" id="2038154"/>
    <lineage>
        <taxon>Eukaryota</taxon>
        <taxon>Metazoa</taxon>
        <taxon>Ecdysozoa</taxon>
        <taxon>Arthropoda</taxon>
        <taxon>Hexapoda</taxon>
        <taxon>Insecta</taxon>
        <taxon>Pterygota</taxon>
        <taxon>Neoptera</taxon>
        <taxon>Endopterygota</taxon>
        <taxon>Coleoptera</taxon>
        <taxon>Polyphaga</taxon>
        <taxon>Elateriformia</taxon>
        <taxon>Elateroidea</taxon>
        <taxon>Elateridae</taxon>
        <taxon>Agrypninae</taxon>
        <taxon>Pyrophorini</taxon>
        <taxon>Ignelater</taxon>
    </lineage>
</organism>
<protein>
    <recommendedName>
        <fullName evidence="8">NF-X1-type domain-containing protein</fullName>
    </recommendedName>
</protein>
<evidence type="ECO:0000256" key="4">
    <source>
        <dbReference type="ARBA" id="ARBA00022771"/>
    </source>
</evidence>
<feature type="domain" description="NF-X1-type" evidence="8">
    <location>
        <begin position="4"/>
        <end position="23"/>
    </location>
</feature>
<dbReference type="SMART" id="SM00438">
    <property type="entry name" value="ZnF_NFX"/>
    <property type="match status" value="6"/>
</dbReference>
<feature type="domain" description="NF-X1-type" evidence="8">
    <location>
        <begin position="236"/>
        <end position="254"/>
    </location>
</feature>
<keyword evidence="6" id="KW-0175">Coiled coil</keyword>
<dbReference type="GO" id="GO:0008270">
    <property type="term" value="F:zinc ion binding"/>
    <property type="evidence" value="ECO:0007669"/>
    <property type="project" value="UniProtKB-KW"/>
</dbReference>
<evidence type="ECO:0000256" key="2">
    <source>
        <dbReference type="ARBA" id="ARBA00022723"/>
    </source>
</evidence>
<evidence type="ECO:0000256" key="1">
    <source>
        <dbReference type="ARBA" id="ARBA00007269"/>
    </source>
</evidence>
<dbReference type="InterPro" id="IPR000967">
    <property type="entry name" value="Znf_NFX1"/>
</dbReference>
<keyword evidence="7" id="KW-0472">Membrane</keyword>
<evidence type="ECO:0000313" key="9">
    <source>
        <dbReference type="EMBL" id="KAF2886699.1"/>
    </source>
</evidence>
<reference evidence="9" key="1">
    <citation type="submission" date="2019-08" db="EMBL/GenBank/DDBJ databases">
        <title>The genome of the North American firefly Photinus pyralis.</title>
        <authorList>
            <consortium name="Photinus pyralis genome working group"/>
            <person name="Fallon T.R."/>
            <person name="Sander Lower S.E."/>
            <person name="Weng J.-K."/>
        </authorList>
    </citation>
    <scope>NUCLEOTIDE SEQUENCE</scope>
    <source>
        <strain evidence="9">TRF0915ILg1</strain>
        <tissue evidence="9">Whole body</tissue>
    </source>
</reference>
<feature type="domain" description="NF-X1-type" evidence="8">
    <location>
        <begin position="31"/>
        <end position="50"/>
    </location>
</feature>
<evidence type="ECO:0000256" key="5">
    <source>
        <dbReference type="ARBA" id="ARBA00022833"/>
    </source>
</evidence>
<evidence type="ECO:0000256" key="3">
    <source>
        <dbReference type="ARBA" id="ARBA00022737"/>
    </source>
</evidence>
<dbReference type="Pfam" id="PF01422">
    <property type="entry name" value="zf-NF-X1"/>
    <property type="match status" value="7"/>
</dbReference>
<evidence type="ECO:0000256" key="6">
    <source>
        <dbReference type="SAM" id="Coils"/>
    </source>
</evidence>
<dbReference type="EMBL" id="VTPC01086799">
    <property type="protein sequence ID" value="KAF2886699.1"/>
    <property type="molecule type" value="Genomic_DNA"/>
</dbReference>
<dbReference type="Proteomes" id="UP000801492">
    <property type="component" value="Unassembled WGS sequence"/>
</dbReference>
<dbReference type="PANTHER" id="PTHR12360:SF1">
    <property type="entry name" value="NF-X1-TYPE ZINC FINGER PROTEIN NFXL1"/>
    <property type="match status" value="1"/>
</dbReference>
<keyword evidence="3" id="KW-0677">Repeat</keyword>
<dbReference type="CDD" id="cd06008">
    <property type="entry name" value="NF-X1-zinc-finger"/>
    <property type="match status" value="1"/>
</dbReference>
<dbReference type="AlphaFoldDB" id="A0A8K0CI52"/>
<evidence type="ECO:0000313" key="10">
    <source>
        <dbReference type="Proteomes" id="UP000801492"/>
    </source>
</evidence>
<proteinExistence type="inferred from homology"/>
<dbReference type="GO" id="GO:0000981">
    <property type="term" value="F:DNA-binding transcription factor activity, RNA polymerase II-specific"/>
    <property type="evidence" value="ECO:0007669"/>
    <property type="project" value="TreeGrafter"/>
</dbReference>
<dbReference type="OrthoDB" id="536399at2759"/>
<keyword evidence="5" id="KW-0862">Zinc</keyword>
<feature type="domain" description="NF-X1-type" evidence="8">
    <location>
        <begin position="296"/>
        <end position="317"/>
    </location>
</feature>
<keyword evidence="2" id="KW-0479">Metal-binding</keyword>
<dbReference type="GO" id="GO:0005634">
    <property type="term" value="C:nucleus"/>
    <property type="evidence" value="ECO:0007669"/>
    <property type="project" value="InterPro"/>
</dbReference>
<dbReference type="GO" id="GO:0000977">
    <property type="term" value="F:RNA polymerase II transcription regulatory region sequence-specific DNA binding"/>
    <property type="evidence" value="ECO:0007669"/>
    <property type="project" value="TreeGrafter"/>
</dbReference>
<feature type="domain" description="NF-X1-type" evidence="8">
    <location>
        <begin position="196"/>
        <end position="226"/>
    </location>
</feature>
<feature type="domain" description="NF-X1-type" evidence="8">
    <location>
        <begin position="88"/>
        <end position="108"/>
    </location>
</feature>
<accession>A0A8K0CI52</accession>
<evidence type="ECO:0000256" key="7">
    <source>
        <dbReference type="SAM" id="Phobius"/>
    </source>
</evidence>
<sequence>MKDCNKHPCNRKCCDGNCPPCEKPCGRTLSCGNHKCSSICHRGPCYPCSLTETVSCRCGETKITVPCGRKNRTRPPKCNKLCMIPPDCHHEKREAHRCHFGDCPPCKQECNKERLKCPHKCPAPCHSAVLVKIEGQKPTMPWEQTGPQLKLKALPCPDCVVPVPVPCLGNHEISQWPCHIAKIASCGRICGRLLLCENHQCSIMCHEVENAPDEQNAGTNCQKCDTGCIKPRPDGCQHNCPKPCHPGSCPLCKQMLRIRCHCGLNQPYVRCSDWTSTENREEMQSCGNQCPKNYECGHRCRSNCHSGDCPNPESCKKKVKVTCNCKRIKKEFSCETVRSNKASVACDEVCAQKLQEEKRLKDLEDEQKKKEEELKNLKELEKYEKKFQGKKRTKERRTYNNLEEHSFLRKYLLIIVAVVIILIAIITYFVVL</sequence>
<feature type="transmembrane region" description="Helical" evidence="7">
    <location>
        <begin position="411"/>
        <end position="431"/>
    </location>
</feature>
<dbReference type="PANTHER" id="PTHR12360">
    <property type="entry name" value="NUCLEAR TRANSCRIPTION FACTOR, X-BOX BINDING 1 NFX1"/>
    <property type="match status" value="1"/>
</dbReference>
<comment type="caution">
    <text evidence="9">The sequence shown here is derived from an EMBL/GenBank/DDBJ whole genome shotgun (WGS) entry which is preliminary data.</text>
</comment>
<keyword evidence="7" id="KW-1133">Transmembrane helix</keyword>
<gene>
    <name evidence="9" type="ORF">ILUMI_19474</name>
</gene>
<evidence type="ECO:0000259" key="8">
    <source>
        <dbReference type="SMART" id="SM00438"/>
    </source>
</evidence>
<keyword evidence="4" id="KW-0863">Zinc-finger</keyword>
<keyword evidence="10" id="KW-1185">Reference proteome</keyword>
<name>A0A8K0CI52_IGNLU</name>
<comment type="similarity">
    <text evidence="1">Belongs to the NFX1 family.</text>
</comment>
<dbReference type="InterPro" id="IPR034078">
    <property type="entry name" value="NFX1_fam"/>
</dbReference>
<feature type="coiled-coil region" evidence="6">
    <location>
        <begin position="346"/>
        <end position="383"/>
    </location>
</feature>
<keyword evidence="7" id="KW-0812">Transmembrane</keyword>